<dbReference type="Proteomes" id="UP000249260">
    <property type="component" value="Unassembled WGS sequence"/>
</dbReference>
<dbReference type="Pfam" id="PF20074">
    <property type="entry name" value="DUF6470"/>
    <property type="match status" value="1"/>
</dbReference>
<gene>
    <name evidence="1" type="ORF">DL346_22925</name>
</gene>
<comment type="caution">
    <text evidence="1">The sequence shown here is derived from an EMBL/GenBank/DDBJ whole genome shotgun (WGS) entry which is preliminary data.</text>
</comment>
<name>A0A328TZA7_9BACL</name>
<organism evidence="1 2">
    <name type="scientific">Paenibacillus montanisoli</name>
    <dbReference type="NCBI Taxonomy" id="2081970"/>
    <lineage>
        <taxon>Bacteria</taxon>
        <taxon>Bacillati</taxon>
        <taxon>Bacillota</taxon>
        <taxon>Bacilli</taxon>
        <taxon>Bacillales</taxon>
        <taxon>Paenibacillaceae</taxon>
        <taxon>Paenibacillus</taxon>
    </lineage>
</organism>
<dbReference type="RefSeq" id="WP_112884724.1">
    <property type="nucleotide sequence ID" value="NZ_QLUW01000005.1"/>
</dbReference>
<reference evidence="1 2" key="1">
    <citation type="submission" date="2018-06" db="EMBL/GenBank/DDBJ databases">
        <title>Paenibacillus montanisoli sp. nov., isolated from mountain area soil.</title>
        <authorList>
            <person name="Wu M."/>
        </authorList>
    </citation>
    <scope>NUCLEOTIDE SEQUENCE [LARGE SCALE GENOMIC DNA]</scope>
    <source>
        <strain evidence="1 2">RA17</strain>
    </source>
</reference>
<dbReference type="AlphaFoldDB" id="A0A328TZA7"/>
<evidence type="ECO:0000313" key="1">
    <source>
        <dbReference type="EMBL" id="RAP73935.1"/>
    </source>
</evidence>
<accession>A0A328TZA7</accession>
<keyword evidence="2" id="KW-1185">Reference proteome</keyword>
<evidence type="ECO:0000313" key="2">
    <source>
        <dbReference type="Proteomes" id="UP000249260"/>
    </source>
</evidence>
<dbReference type="OrthoDB" id="2112831at2"/>
<sequence>MELPRLSIHQTYAKIGIQTQAASLDIQSPPGELSIQQPQAKMEIESSRGELEIDSSEAWAALGMGSNLEWLNSIYSQCKSIALQAIAKIVEDGNRMAQITNPNNAFAELARDAFQRKNPIQYVGEASVDHVRLHYRAHAPIINIEPQLPLIEYTAHKPEIQYHPGSVEVYLKQKNSVEIRVSEYDKYI</sequence>
<dbReference type="InterPro" id="IPR045527">
    <property type="entry name" value="DUF6470"/>
</dbReference>
<dbReference type="EMBL" id="QLUW01000005">
    <property type="protein sequence ID" value="RAP73935.1"/>
    <property type="molecule type" value="Genomic_DNA"/>
</dbReference>
<proteinExistence type="predicted"/>
<protein>
    <submittedName>
        <fullName evidence="1">Uncharacterized protein</fullName>
    </submittedName>
</protein>